<evidence type="ECO:0000256" key="1">
    <source>
        <dbReference type="ARBA" id="ARBA00004128"/>
    </source>
</evidence>
<organism evidence="10 11">
    <name type="scientific">Cannabis sativa</name>
    <name type="common">Hemp</name>
    <name type="synonym">Marijuana</name>
    <dbReference type="NCBI Taxonomy" id="3483"/>
    <lineage>
        <taxon>Eukaryota</taxon>
        <taxon>Viridiplantae</taxon>
        <taxon>Streptophyta</taxon>
        <taxon>Embryophyta</taxon>
        <taxon>Tracheophyta</taxon>
        <taxon>Spermatophyta</taxon>
        <taxon>Magnoliopsida</taxon>
        <taxon>eudicotyledons</taxon>
        <taxon>Gunneridae</taxon>
        <taxon>Pentapetalae</taxon>
        <taxon>rosids</taxon>
        <taxon>fabids</taxon>
        <taxon>Rosales</taxon>
        <taxon>Cannabaceae</taxon>
        <taxon>Cannabis</taxon>
    </lineage>
</organism>
<keyword evidence="5 9" id="KW-0812">Transmembrane</keyword>
<dbReference type="PANTHER" id="PTHR38937">
    <property type="entry name" value="MEMBRANE PROTEIN OF ER BODY-LIKE PROTEIN"/>
    <property type="match status" value="1"/>
</dbReference>
<evidence type="ECO:0000256" key="2">
    <source>
        <dbReference type="ARBA" id="ARBA00007049"/>
    </source>
</evidence>
<reference evidence="10" key="1">
    <citation type="submission" date="2018-11" db="EMBL/GenBank/DDBJ databases">
        <authorList>
            <person name="Grassa J C."/>
        </authorList>
    </citation>
    <scope>NUCLEOTIDE SEQUENCE [LARGE SCALE GENOMIC DNA]</scope>
</reference>
<dbReference type="GO" id="GO:0005384">
    <property type="term" value="F:manganese ion transmembrane transporter activity"/>
    <property type="evidence" value="ECO:0007669"/>
    <property type="project" value="InterPro"/>
</dbReference>
<evidence type="ECO:0000256" key="6">
    <source>
        <dbReference type="ARBA" id="ARBA00022989"/>
    </source>
</evidence>
<proteinExistence type="inferred from homology"/>
<accession>A0A803PG15</accession>
<evidence type="ECO:0000256" key="8">
    <source>
        <dbReference type="ARBA" id="ARBA00044464"/>
    </source>
</evidence>
<dbReference type="Gramene" id="evm.model.04.2218">
    <property type="protein sequence ID" value="cds.evm.model.04.2218"/>
    <property type="gene ID" value="evm.TU.04.2218"/>
</dbReference>
<keyword evidence="3" id="KW-0410">Iron transport</keyword>
<evidence type="ECO:0000256" key="3">
    <source>
        <dbReference type="ARBA" id="ARBA00022496"/>
    </source>
</evidence>
<keyword evidence="6 9" id="KW-1133">Transmembrane helix</keyword>
<feature type="transmembrane region" description="Helical" evidence="9">
    <location>
        <begin position="62"/>
        <end position="81"/>
    </location>
</feature>
<evidence type="ECO:0000256" key="4">
    <source>
        <dbReference type="ARBA" id="ARBA00022554"/>
    </source>
</evidence>
<evidence type="ECO:0000256" key="7">
    <source>
        <dbReference type="ARBA" id="ARBA00023136"/>
    </source>
</evidence>
<protein>
    <recommendedName>
        <fullName evidence="9">Vacuolar iron transporter</fullName>
    </recommendedName>
</protein>
<sequence length="268" mass="29556">MEVVIQKDKVSSKIEKEVGSLPVHYGWFFSKLQGPSADPTNPEVVLEASREGGSEWEMMKSVVYGGLAESITSLGIITSAAPGDLSTLNIVTLALANLVGGLFIIAHNLWDLKHDHSKVPASDDVTEEQVLLEVERYEEVLGNRRHFVLHAFVSILSFLVFGLVPPVVYGFSFRDERNDNNKDLKLAAVAAASVVCIALLSFAKAYTQKRSKYIKTVSYYVVVGFGVSGASYLAGLFINKMMKKLGWFEPTTHAITMSLDEMSWSSWQ</sequence>
<dbReference type="GO" id="GO:0030026">
    <property type="term" value="P:intracellular manganese ion homeostasis"/>
    <property type="evidence" value="ECO:0007669"/>
    <property type="project" value="InterPro"/>
</dbReference>
<dbReference type="EMBL" id="UZAU01000406">
    <property type="status" value="NOT_ANNOTATED_CDS"/>
    <property type="molecule type" value="Genomic_DNA"/>
</dbReference>
<comment type="catalytic activity">
    <reaction evidence="8">
        <text>Fe(2+)(in) = Fe(2+)(out)</text>
        <dbReference type="Rhea" id="RHEA:28486"/>
        <dbReference type="ChEBI" id="CHEBI:29033"/>
    </reaction>
    <physiologicalReaction direction="left-to-right" evidence="8">
        <dbReference type="Rhea" id="RHEA:28487"/>
    </physiologicalReaction>
</comment>
<dbReference type="Proteomes" id="UP000596661">
    <property type="component" value="Chromosome 4"/>
</dbReference>
<dbReference type="AlphaFoldDB" id="A0A803PG15"/>
<keyword evidence="4 9" id="KW-0926">Vacuole</keyword>
<feature type="transmembrane region" description="Helical" evidence="9">
    <location>
        <begin position="88"/>
        <end position="110"/>
    </location>
</feature>
<comment type="function">
    <text evidence="9">Vacuolar Fe(2+) uptake transporter.</text>
</comment>
<feature type="transmembrane region" description="Helical" evidence="9">
    <location>
        <begin position="184"/>
        <end position="205"/>
    </location>
</feature>
<comment type="similarity">
    <text evidence="2 9">Belongs to the CCC1 family.</text>
</comment>
<dbReference type="GO" id="GO:0140315">
    <property type="term" value="F:iron ion sequestering activity"/>
    <property type="evidence" value="ECO:0007669"/>
    <property type="project" value="UniProtKB-UniRule"/>
</dbReference>
<dbReference type="EnsemblPlants" id="evm.model.04.2218">
    <property type="protein sequence ID" value="cds.evm.model.04.2218"/>
    <property type="gene ID" value="evm.TU.04.2218"/>
</dbReference>
<dbReference type="PANTHER" id="PTHR38937:SF2">
    <property type="entry name" value="MEMBRANE PROTEIN OF ER BODY-LIKE PROTEIN ISOFORM X1"/>
    <property type="match status" value="1"/>
</dbReference>
<dbReference type="GO" id="GO:0005381">
    <property type="term" value="F:iron ion transmembrane transporter activity"/>
    <property type="evidence" value="ECO:0007669"/>
    <property type="project" value="UniProtKB-UniRule"/>
</dbReference>
<evidence type="ECO:0000256" key="9">
    <source>
        <dbReference type="RuleBase" id="RU369115"/>
    </source>
</evidence>
<keyword evidence="7 9" id="KW-0472">Membrane</keyword>
<evidence type="ECO:0000313" key="10">
    <source>
        <dbReference type="EnsemblPlants" id="cds.evm.model.04.2218"/>
    </source>
</evidence>
<name>A0A803PG15_CANSA</name>
<evidence type="ECO:0000256" key="5">
    <source>
        <dbReference type="ARBA" id="ARBA00022692"/>
    </source>
</evidence>
<dbReference type="GO" id="GO:0005774">
    <property type="term" value="C:vacuolar membrane"/>
    <property type="evidence" value="ECO:0007669"/>
    <property type="project" value="UniProtKB-SubCell"/>
</dbReference>
<feature type="transmembrane region" description="Helical" evidence="9">
    <location>
        <begin position="147"/>
        <end position="172"/>
    </location>
</feature>
<dbReference type="Pfam" id="PF01988">
    <property type="entry name" value="VIT1"/>
    <property type="match status" value="1"/>
</dbReference>
<keyword evidence="9" id="KW-0813">Transport</keyword>
<dbReference type="InterPro" id="IPR008217">
    <property type="entry name" value="Ccc1_fam"/>
</dbReference>
<evidence type="ECO:0000313" key="11">
    <source>
        <dbReference type="Proteomes" id="UP000596661"/>
    </source>
</evidence>
<keyword evidence="3" id="KW-0408">Iron</keyword>
<reference evidence="10" key="2">
    <citation type="submission" date="2021-03" db="UniProtKB">
        <authorList>
            <consortium name="EnsemblPlants"/>
        </authorList>
    </citation>
    <scope>IDENTIFICATION</scope>
</reference>
<comment type="subcellular location">
    <subcellularLocation>
        <location evidence="1 9">Vacuole membrane</location>
        <topology evidence="1 9">Multi-pass membrane protein</topology>
    </subcellularLocation>
</comment>
<dbReference type="OMA" id="HETRETA"/>
<keyword evidence="11" id="KW-1185">Reference proteome</keyword>
<feature type="transmembrane region" description="Helical" evidence="9">
    <location>
        <begin position="217"/>
        <end position="238"/>
    </location>
</feature>
<keyword evidence="9" id="KW-0406">Ion transport</keyword>
<dbReference type="InterPro" id="IPR052843">
    <property type="entry name" value="ER_body_metal_sequester"/>
</dbReference>